<evidence type="ECO:0000313" key="3">
    <source>
        <dbReference type="Proteomes" id="UP000019489"/>
    </source>
</evidence>
<gene>
    <name evidence="2" type="ORF">N865_20900</name>
</gene>
<sequence length="168" mass="17913">MNTTRRVSHRLLHSLGIIAVALTMLVGGTGAAAAQIIDQQNDTFPLDEYGFAPLCVQSTAPFLHLTGTMHYMVNYVQDTEGTFHFTSTVNLQGVKAVPAVLVGTEFVDLTTGPTWVSTSAFSATSSNTWPLGSPVTLTQISRSVLVSQGPEPNLRRPSPAARPSTRTA</sequence>
<proteinExistence type="predicted"/>
<accession>W9G393</accession>
<organism evidence="2 3">
    <name type="scientific">Intrasporangium oryzae NRRL B-24470</name>
    <dbReference type="NCBI Taxonomy" id="1386089"/>
    <lineage>
        <taxon>Bacteria</taxon>
        <taxon>Bacillati</taxon>
        <taxon>Actinomycetota</taxon>
        <taxon>Actinomycetes</taxon>
        <taxon>Micrococcales</taxon>
        <taxon>Intrasporangiaceae</taxon>
        <taxon>Intrasporangium</taxon>
    </lineage>
</organism>
<comment type="caution">
    <text evidence="2">The sequence shown here is derived from an EMBL/GenBank/DDBJ whole genome shotgun (WGS) entry which is preliminary data.</text>
</comment>
<dbReference type="RefSeq" id="WP_034810021.1">
    <property type="nucleotide sequence ID" value="NZ_AWSA01000073.1"/>
</dbReference>
<feature type="compositionally biased region" description="Low complexity" evidence="1">
    <location>
        <begin position="155"/>
        <end position="168"/>
    </location>
</feature>
<dbReference type="Proteomes" id="UP000019489">
    <property type="component" value="Unassembled WGS sequence"/>
</dbReference>
<evidence type="ECO:0000256" key="1">
    <source>
        <dbReference type="SAM" id="MobiDB-lite"/>
    </source>
</evidence>
<feature type="region of interest" description="Disordered" evidence="1">
    <location>
        <begin position="146"/>
        <end position="168"/>
    </location>
</feature>
<dbReference type="EMBL" id="AWSA01000073">
    <property type="protein sequence ID" value="EWS99771.1"/>
    <property type="molecule type" value="Genomic_DNA"/>
</dbReference>
<name>W9G393_9MICO</name>
<keyword evidence="3" id="KW-1185">Reference proteome</keyword>
<dbReference type="AlphaFoldDB" id="W9G393"/>
<evidence type="ECO:0000313" key="2">
    <source>
        <dbReference type="EMBL" id="EWS99771.1"/>
    </source>
</evidence>
<reference evidence="2 3" key="1">
    <citation type="submission" date="2013-08" db="EMBL/GenBank/DDBJ databases">
        <title>Intrasporangium oryzae NRRL B-24470.</title>
        <authorList>
            <person name="Liu H."/>
            <person name="Wang G."/>
        </authorList>
    </citation>
    <scope>NUCLEOTIDE SEQUENCE [LARGE SCALE GENOMIC DNA]</scope>
    <source>
        <strain evidence="2 3">NRRL B-24470</strain>
    </source>
</reference>
<protein>
    <submittedName>
        <fullName evidence="2">Uncharacterized protein</fullName>
    </submittedName>
</protein>